<sequence>MLSSFTKPHSIHGSLRKLNDSFYNYSFRILRICFSPILRQRRLRVIDKLTLANEELVTEEENVARLQECDHVILKEKCSYYFVNSEFQEALVAAIVVASGFVKVL</sequence>
<evidence type="ECO:0000313" key="1">
    <source>
        <dbReference type="EMBL" id="KAF3513099.1"/>
    </source>
</evidence>
<reference evidence="1" key="1">
    <citation type="submission" date="2019-12" db="EMBL/GenBank/DDBJ databases">
        <title>Genome sequencing and annotation of Brassica cretica.</title>
        <authorList>
            <person name="Studholme D.J."/>
            <person name="Sarris P."/>
        </authorList>
    </citation>
    <scope>NUCLEOTIDE SEQUENCE</scope>
    <source>
        <strain evidence="1">PFS-109/04</strain>
        <tissue evidence="1">Leaf</tissue>
    </source>
</reference>
<dbReference type="AlphaFoldDB" id="A0A8S9PC82"/>
<dbReference type="EMBL" id="QGKX02001521">
    <property type="protein sequence ID" value="KAF3513099.1"/>
    <property type="molecule type" value="Genomic_DNA"/>
</dbReference>
<accession>A0A8S9PC82</accession>
<name>A0A8S9PC82_BRACR</name>
<dbReference type="Proteomes" id="UP000712600">
    <property type="component" value="Unassembled WGS sequence"/>
</dbReference>
<evidence type="ECO:0000313" key="2">
    <source>
        <dbReference type="Proteomes" id="UP000712600"/>
    </source>
</evidence>
<protein>
    <submittedName>
        <fullName evidence="1">Uncharacterized protein</fullName>
    </submittedName>
</protein>
<comment type="caution">
    <text evidence="1">The sequence shown here is derived from an EMBL/GenBank/DDBJ whole genome shotgun (WGS) entry which is preliminary data.</text>
</comment>
<proteinExistence type="predicted"/>
<organism evidence="1 2">
    <name type="scientific">Brassica cretica</name>
    <name type="common">Mustard</name>
    <dbReference type="NCBI Taxonomy" id="69181"/>
    <lineage>
        <taxon>Eukaryota</taxon>
        <taxon>Viridiplantae</taxon>
        <taxon>Streptophyta</taxon>
        <taxon>Embryophyta</taxon>
        <taxon>Tracheophyta</taxon>
        <taxon>Spermatophyta</taxon>
        <taxon>Magnoliopsida</taxon>
        <taxon>eudicotyledons</taxon>
        <taxon>Gunneridae</taxon>
        <taxon>Pentapetalae</taxon>
        <taxon>rosids</taxon>
        <taxon>malvids</taxon>
        <taxon>Brassicales</taxon>
        <taxon>Brassicaceae</taxon>
        <taxon>Brassiceae</taxon>
        <taxon>Brassica</taxon>
    </lineage>
</organism>
<gene>
    <name evidence="1" type="ORF">F2Q69_00006983</name>
</gene>